<comment type="caution">
    <text evidence="2">The sequence shown here is derived from an EMBL/GenBank/DDBJ whole genome shotgun (WGS) entry which is preliminary data.</text>
</comment>
<feature type="region of interest" description="Disordered" evidence="1">
    <location>
        <begin position="1"/>
        <end position="34"/>
    </location>
</feature>
<feature type="region of interest" description="Disordered" evidence="1">
    <location>
        <begin position="61"/>
        <end position="98"/>
    </location>
</feature>
<accession>A0ABP6C4W0</accession>
<protein>
    <submittedName>
        <fullName evidence="2">Uncharacterized protein</fullName>
    </submittedName>
</protein>
<organism evidence="2 3">
    <name type="scientific">Streptomyces axinellae</name>
    <dbReference type="NCBI Taxonomy" id="552788"/>
    <lineage>
        <taxon>Bacteria</taxon>
        <taxon>Bacillati</taxon>
        <taxon>Actinomycetota</taxon>
        <taxon>Actinomycetes</taxon>
        <taxon>Kitasatosporales</taxon>
        <taxon>Streptomycetaceae</taxon>
        <taxon>Streptomyces</taxon>
    </lineage>
</organism>
<evidence type="ECO:0000313" key="3">
    <source>
        <dbReference type="Proteomes" id="UP001501447"/>
    </source>
</evidence>
<dbReference type="RefSeq" id="WP_344563147.1">
    <property type="nucleotide sequence ID" value="NZ_BAAARJ010000004.1"/>
</dbReference>
<evidence type="ECO:0000256" key="1">
    <source>
        <dbReference type="SAM" id="MobiDB-lite"/>
    </source>
</evidence>
<evidence type="ECO:0000313" key="2">
    <source>
        <dbReference type="EMBL" id="GAA2601330.1"/>
    </source>
</evidence>
<sequence>MRRAHRKPRRAAEAGADHVALPLGQHGAQPHHADPPVHLFVRDFQVNCRLADADESFAQFFDGHPDNLEPGTDNRRRRTMTAVGTGNRQGAGPQPDLD</sequence>
<name>A0ABP6C4W0_9ACTN</name>
<dbReference type="Proteomes" id="UP001501447">
    <property type="component" value="Unassembled WGS sequence"/>
</dbReference>
<reference evidence="3" key="1">
    <citation type="journal article" date="2019" name="Int. J. Syst. Evol. Microbiol.">
        <title>The Global Catalogue of Microorganisms (GCM) 10K type strain sequencing project: providing services to taxonomists for standard genome sequencing and annotation.</title>
        <authorList>
            <consortium name="The Broad Institute Genomics Platform"/>
            <consortium name="The Broad Institute Genome Sequencing Center for Infectious Disease"/>
            <person name="Wu L."/>
            <person name="Ma J."/>
        </authorList>
    </citation>
    <scope>NUCLEOTIDE SEQUENCE [LARGE SCALE GENOMIC DNA]</scope>
    <source>
        <strain evidence="3">JCM 16373</strain>
    </source>
</reference>
<keyword evidence="3" id="KW-1185">Reference proteome</keyword>
<gene>
    <name evidence="2" type="ORF">GCM10009863_13270</name>
</gene>
<proteinExistence type="predicted"/>
<dbReference type="EMBL" id="BAAARJ010000004">
    <property type="protein sequence ID" value="GAA2601330.1"/>
    <property type="molecule type" value="Genomic_DNA"/>
</dbReference>